<evidence type="ECO:0000259" key="2">
    <source>
        <dbReference type="Pfam" id="PF10441"/>
    </source>
</evidence>
<feature type="region of interest" description="Disordered" evidence="1">
    <location>
        <begin position="207"/>
        <end position="266"/>
    </location>
</feature>
<protein>
    <recommendedName>
        <fullName evidence="2">Nucleolar 27S pre-rRNA processing Urb2/Npa2 C-terminal domain-containing protein</fullName>
    </recommendedName>
</protein>
<dbReference type="GO" id="GO:0005730">
    <property type="term" value="C:nucleolus"/>
    <property type="evidence" value="ECO:0007669"/>
    <property type="project" value="TreeGrafter"/>
</dbReference>
<comment type="caution">
    <text evidence="3">The sequence shown here is derived from an EMBL/GenBank/DDBJ whole genome shotgun (WGS) entry which is preliminary data.</text>
</comment>
<dbReference type="PANTHER" id="PTHR15682">
    <property type="entry name" value="UNHEALTHY RIBOSOME BIOGENESIS PROTEIN 2 HOMOLOG"/>
    <property type="match status" value="1"/>
</dbReference>
<proteinExistence type="predicted"/>
<dbReference type="Pfam" id="PF10441">
    <property type="entry name" value="Urb2"/>
    <property type="match status" value="1"/>
</dbReference>
<accession>A0AA35RW00</accession>
<feature type="compositionally biased region" description="Basic and acidic residues" evidence="1">
    <location>
        <begin position="211"/>
        <end position="229"/>
    </location>
</feature>
<feature type="region of interest" description="Disordered" evidence="1">
    <location>
        <begin position="471"/>
        <end position="493"/>
    </location>
</feature>
<evidence type="ECO:0000313" key="4">
    <source>
        <dbReference type="Proteomes" id="UP001174909"/>
    </source>
</evidence>
<name>A0AA35RW00_GEOBA</name>
<evidence type="ECO:0000313" key="3">
    <source>
        <dbReference type="EMBL" id="CAI8018704.1"/>
    </source>
</evidence>
<sequence>MMDSRQLSSQRQEKEEGSAMVPLGSLVSFHLLQAMGEVLGCHGAKEKCVQSGYSPAYCASSITDSPSHPYSTNLKWWYPYFWRYWFQPPVSLVFKAICVQLLPSVIGLRQSTLVSSGPLLLKLDTLLCSLFGRDHLLEFSSALSSAVVSTPGTGRGQSTEMSYTKLLFSTIRDLLYSNVTSDRDRDAVLNAVPTLFQGFLRQNRIHGNSKRTRESQRKRVKIDSTKREEEESGEGCEDGETWEGEEGVEGEDKDVEEEEEEKNDEEIDWEQLLDRIQTETCEPEDAAITEPVLKVLKSCLHLLRVHGVYQVMEDQSQGSRQFKYLSFLCTEVVKNINLGNMGVSAECLCEALQVNHKLVEPLLTGLLLLTTSTGNSRMSLDPFVKQCISIYSKLHQLGVLIGCLFSALEKLASSPCLPTSISPAFSKPAEDWFCRQVQETPAGQCVALLEQVTNSVKSVFLAKLGPRANDRSEVVREARPRNRRKRRSHENGTVVATSGEEFVSSSLASALLRGVDVLSLVLINSPLSVWTGGGLHREKAREALLAVQRDVQLPLVVAAKEMPDLVTATLHLDHGLHTFLFCLREIFSTEPPLTRSSPVDTAGSSHQATGRTSLWSGDEIRRFVWNHGEGSERVPEPRMTGNGTENGGFAARYILRALSVQRLRFVKDSLSPEVSALHTNEIFGSVECTLDPTSSWSGQQLDVDERNFPIAVWDLALSNLSQLHGSLLLPTHLSNIASFLHSALGSAERNREGAGLTARKVARQFLRSESFQEMRELQEAVLGVCFKQTAACLPKSLKDLKPSLLSCGSQLWDSSEHLGEAIELGLQIVVGEDKPAAKRRKSVSKSPQNISVCLEVMRAVPMAYSHPELLHRCVLVLTILHVSLVESLCYREVLCESMEERREQLCELELVLAWVLHSLANCDRVGKKRTRRLSPLPFSGLLSWSYTARKCCLKLIEVETTEFKKASLLLMEAVMENALKSGTYPESFVHTVVEDLMVALTGSGHTYKEDVTALVGVLPESLPESVLHLMVAKLCKVYASKDSFLHQPVEQLLRKTRECVSKLKKKSALFHPQLVSAFSLLLRTSPPSIDSDLLFKSVTTASWLSEMFCSEQSLQGAVTDLSTLYPVLDVLSISTGITEEDAKTVCLSLTSSWSKSLKVLKLFFERELRISSGSSDDYHYLLQVLGCAAKSSESSNSGSKLQLALPQLSELMNRLLSAANRDQAKSWFELLHKESCEDVGAAVAVCHCWSLVLGARLETESQRELRKWHTKVCVSSPTIYIVTVRVTGCSTQRGGPYHYPVIELNNSSGFPASEGACAMKVLQSLSQLLLKVLKHHSSVAASCPGLIVTTTNTKQELVKTALEQCAVKGEEEREEMVGADVANSLSRVLDHLASHQEFNKYIPVVLGCCISAMARNLPTKPVKTSLLPGVYALMRRCSDEGTASVQASLDANTRTHFQSLVEDFKKQKRFL</sequence>
<gene>
    <name evidence="3" type="ORF">GBAR_LOCUS11334</name>
</gene>
<reference evidence="3" key="1">
    <citation type="submission" date="2023-03" db="EMBL/GenBank/DDBJ databases">
        <authorList>
            <person name="Steffen K."/>
            <person name="Cardenas P."/>
        </authorList>
    </citation>
    <scope>NUCLEOTIDE SEQUENCE</scope>
</reference>
<feature type="compositionally biased region" description="Acidic residues" evidence="1">
    <location>
        <begin position="230"/>
        <end position="266"/>
    </location>
</feature>
<evidence type="ECO:0000256" key="1">
    <source>
        <dbReference type="SAM" id="MobiDB-lite"/>
    </source>
</evidence>
<dbReference type="EMBL" id="CASHTH010001704">
    <property type="protein sequence ID" value="CAI8018704.1"/>
    <property type="molecule type" value="Genomic_DNA"/>
</dbReference>
<organism evidence="3 4">
    <name type="scientific">Geodia barretti</name>
    <name type="common">Barrett's horny sponge</name>
    <dbReference type="NCBI Taxonomy" id="519541"/>
    <lineage>
        <taxon>Eukaryota</taxon>
        <taxon>Metazoa</taxon>
        <taxon>Porifera</taxon>
        <taxon>Demospongiae</taxon>
        <taxon>Heteroscleromorpha</taxon>
        <taxon>Tetractinellida</taxon>
        <taxon>Astrophorina</taxon>
        <taxon>Geodiidae</taxon>
        <taxon>Geodia</taxon>
    </lineage>
</organism>
<dbReference type="InterPro" id="IPR052609">
    <property type="entry name" value="Ribosome_Biogenesis_Reg"/>
</dbReference>
<feature type="domain" description="Nucleolar 27S pre-rRNA processing Urb2/Npa2 C-terminal" evidence="2">
    <location>
        <begin position="1318"/>
        <end position="1469"/>
    </location>
</feature>
<dbReference type="PANTHER" id="PTHR15682:SF2">
    <property type="entry name" value="UNHEALTHY RIBOSOME BIOGENESIS PROTEIN 2 HOMOLOG"/>
    <property type="match status" value="1"/>
</dbReference>
<keyword evidence="4" id="KW-1185">Reference proteome</keyword>
<dbReference type="GO" id="GO:0042254">
    <property type="term" value="P:ribosome biogenesis"/>
    <property type="evidence" value="ECO:0007669"/>
    <property type="project" value="TreeGrafter"/>
</dbReference>
<dbReference type="InterPro" id="IPR018849">
    <property type="entry name" value="Urb2/Npa2_C"/>
</dbReference>
<feature type="compositionally biased region" description="Basic and acidic residues" evidence="1">
    <location>
        <begin position="471"/>
        <end position="480"/>
    </location>
</feature>
<dbReference type="Proteomes" id="UP001174909">
    <property type="component" value="Unassembled WGS sequence"/>
</dbReference>